<evidence type="ECO:0000256" key="1">
    <source>
        <dbReference type="SAM" id="MobiDB-lite"/>
    </source>
</evidence>
<evidence type="ECO:0000313" key="3">
    <source>
        <dbReference type="Proteomes" id="UP001054252"/>
    </source>
</evidence>
<feature type="region of interest" description="Disordered" evidence="1">
    <location>
        <begin position="1"/>
        <end position="26"/>
    </location>
</feature>
<evidence type="ECO:0000313" key="2">
    <source>
        <dbReference type="EMBL" id="GKV29743.1"/>
    </source>
</evidence>
<gene>
    <name evidence="2" type="ORF">SLEP1_g38642</name>
</gene>
<proteinExistence type="predicted"/>
<keyword evidence="3" id="KW-1185">Reference proteome</keyword>
<dbReference type="AlphaFoldDB" id="A0AAV5KXN3"/>
<comment type="caution">
    <text evidence="2">The sequence shown here is derived from an EMBL/GenBank/DDBJ whole genome shotgun (WGS) entry which is preliminary data.</text>
</comment>
<name>A0AAV5KXN3_9ROSI</name>
<dbReference type="Gene3D" id="3.40.50.2300">
    <property type="match status" value="1"/>
</dbReference>
<accession>A0AAV5KXN3</accession>
<sequence>MEPTPEPKRWVPSNPSLGSLEPQRLGSESREYWESVGNGMGMFPNGGAWWVWGATMTAMDSGRRALQFLGLDEEKRNTGFQDLKVDVIITDYCVLGMSSYDLLKKIKKLKKWLKKGRGK</sequence>
<dbReference type="Proteomes" id="UP001054252">
    <property type="component" value="Unassembled WGS sequence"/>
</dbReference>
<protein>
    <submittedName>
        <fullName evidence="2">Uncharacterized protein</fullName>
    </submittedName>
</protein>
<reference evidence="2 3" key="1">
    <citation type="journal article" date="2021" name="Commun. Biol.">
        <title>The genome of Shorea leprosula (Dipterocarpaceae) highlights the ecological relevance of drought in aseasonal tropical rainforests.</title>
        <authorList>
            <person name="Ng K.K.S."/>
            <person name="Kobayashi M.J."/>
            <person name="Fawcett J.A."/>
            <person name="Hatakeyama M."/>
            <person name="Paape T."/>
            <person name="Ng C.H."/>
            <person name="Ang C.C."/>
            <person name="Tnah L.H."/>
            <person name="Lee C.T."/>
            <person name="Nishiyama T."/>
            <person name="Sese J."/>
            <person name="O'Brien M.J."/>
            <person name="Copetti D."/>
            <person name="Mohd Noor M.I."/>
            <person name="Ong R.C."/>
            <person name="Putra M."/>
            <person name="Sireger I.Z."/>
            <person name="Indrioko S."/>
            <person name="Kosugi Y."/>
            <person name="Izuno A."/>
            <person name="Isagi Y."/>
            <person name="Lee S.L."/>
            <person name="Shimizu K.K."/>
        </authorList>
    </citation>
    <scope>NUCLEOTIDE SEQUENCE [LARGE SCALE GENOMIC DNA]</scope>
    <source>
        <strain evidence="2">214</strain>
    </source>
</reference>
<organism evidence="2 3">
    <name type="scientific">Rubroshorea leprosula</name>
    <dbReference type="NCBI Taxonomy" id="152421"/>
    <lineage>
        <taxon>Eukaryota</taxon>
        <taxon>Viridiplantae</taxon>
        <taxon>Streptophyta</taxon>
        <taxon>Embryophyta</taxon>
        <taxon>Tracheophyta</taxon>
        <taxon>Spermatophyta</taxon>
        <taxon>Magnoliopsida</taxon>
        <taxon>eudicotyledons</taxon>
        <taxon>Gunneridae</taxon>
        <taxon>Pentapetalae</taxon>
        <taxon>rosids</taxon>
        <taxon>malvids</taxon>
        <taxon>Malvales</taxon>
        <taxon>Dipterocarpaceae</taxon>
        <taxon>Rubroshorea</taxon>
    </lineage>
</organism>
<dbReference type="EMBL" id="BPVZ01000084">
    <property type="protein sequence ID" value="GKV29743.1"/>
    <property type="molecule type" value="Genomic_DNA"/>
</dbReference>